<protein>
    <submittedName>
        <fullName evidence="1">Uncharacterized protein</fullName>
    </submittedName>
</protein>
<dbReference type="Proteomes" id="UP000298061">
    <property type="component" value="Unassembled WGS sequence"/>
</dbReference>
<comment type="caution">
    <text evidence="1">The sequence shown here is derived from an EMBL/GenBank/DDBJ whole genome shotgun (WGS) entry which is preliminary data.</text>
</comment>
<name>A0A4Y9ZZA2_9AGAM</name>
<dbReference type="AlphaFoldDB" id="A0A4Y9ZZA2"/>
<reference evidence="1 2" key="1">
    <citation type="submission" date="2019-02" db="EMBL/GenBank/DDBJ databases">
        <title>Genome sequencing of the rare red list fungi Hericium alpestre (H. flagellum).</title>
        <authorList>
            <person name="Buettner E."/>
            <person name="Kellner H."/>
        </authorList>
    </citation>
    <scope>NUCLEOTIDE SEQUENCE [LARGE SCALE GENOMIC DNA]</scope>
    <source>
        <strain evidence="1 2">DSM 108284</strain>
    </source>
</reference>
<evidence type="ECO:0000313" key="1">
    <source>
        <dbReference type="EMBL" id="TFY79490.1"/>
    </source>
</evidence>
<gene>
    <name evidence="1" type="ORF">EWM64_g4528</name>
</gene>
<sequence length="71" mass="7749">MTTTTTASDMHQLDEAAQLGRLEAAHLALGGAWALLLPRTHLRMQLLRHCVQFEDIACQQGTPAQEKGGHT</sequence>
<organism evidence="1 2">
    <name type="scientific">Hericium alpestre</name>
    <dbReference type="NCBI Taxonomy" id="135208"/>
    <lineage>
        <taxon>Eukaryota</taxon>
        <taxon>Fungi</taxon>
        <taxon>Dikarya</taxon>
        <taxon>Basidiomycota</taxon>
        <taxon>Agaricomycotina</taxon>
        <taxon>Agaricomycetes</taxon>
        <taxon>Russulales</taxon>
        <taxon>Hericiaceae</taxon>
        <taxon>Hericium</taxon>
    </lineage>
</organism>
<accession>A0A4Y9ZZA2</accession>
<proteinExistence type="predicted"/>
<dbReference type="EMBL" id="SFCI01000493">
    <property type="protein sequence ID" value="TFY79490.1"/>
    <property type="molecule type" value="Genomic_DNA"/>
</dbReference>
<evidence type="ECO:0000313" key="2">
    <source>
        <dbReference type="Proteomes" id="UP000298061"/>
    </source>
</evidence>
<keyword evidence="2" id="KW-1185">Reference proteome</keyword>